<dbReference type="GO" id="GO:0048598">
    <property type="term" value="P:embryonic morphogenesis"/>
    <property type="evidence" value="ECO:0007669"/>
    <property type="project" value="InterPro"/>
</dbReference>
<sequence length="167" mass="19378">MILASKETNETQRMYWHYQKLKNMAKSESAIRPSTSTTLLFPELMSREELIDILKQKFQRAGINAGKIEKFTDDELLGQFKKFAMPKPQRKMCSTDHVVDSCRNNRNSNDSQKLSVDKIENSGTVRNRVNSNSRQRTTVFGKRHNSSSTEYHPAEKNTRKHSPIRFP</sequence>
<evidence type="ECO:0000256" key="1">
    <source>
        <dbReference type="SAM" id="MobiDB-lite"/>
    </source>
</evidence>
<evidence type="ECO:0000313" key="3">
    <source>
        <dbReference type="WBParaSite" id="sdigi.contig427.g8242.t1"/>
    </source>
</evidence>
<dbReference type="GO" id="GO:0072669">
    <property type="term" value="C:tRNA-splicing ligase complex"/>
    <property type="evidence" value="ECO:0007669"/>
    <property type="project" value="InterPro"/>
</dbReference>
<dbReference type="InterPro" id="IPR024887">
    <property type="entry name" value="Ashwin"/>
</dbReference>
<accession>A0A915Q0P5</accession>
<feature type="compositionally biased region" description="Basic residues" evidence="1">
    <location>
        <begin position="158"/>
        <end position="167"/>
    </location>
</feature>
<dbReference type="Proteomes" id="UP000887581">
    <property type="component" value="Unplaced"/>
</dbReference>
<proteinExistence type="predicted"/>
<protein>
    <submittedName>
        <fullName evidence="3">Ashwin</fullName>
    </submittedName>
</protein>
<dbReference type="WBParaSite" id="sdigi.contig427.g8242.t1">
    <property type="protein sequence ID" value="sdigi.contig427.g8242.t1"/>
    <property type="gene ID" value="sdigi.contig427.g8242"/>
</dbReference>
<name>A0A915Q0P5_9BILA</name>
<feature type="compositionally biased region" description="Low complexity" evidence="1">
    <location>
        <begin position="129"/>
        <end position="138"/>
    </location>
</feature>
<evidence type="ECO:0000313" key="2">
    <source>
        <dbReference type="Proteomes" id="UP000887581"/>
    </source>
</evidence>
<dbReference type="Pfam" id="PF15323">
    <property type="entry name" value="Ashwin"/>
    <property type="match status" value="1"/>
</dbReference>
<organism evidence="2 3">
    <name type="scientific">Setaria digitata</name>
    <dbReference type="NCBI Taxonomy" id="48799"/>
    <lineage>
        <taxon>Eukaryota</taxon>
        <taxon>Metazoa</taxon>
        <taxon>Ecdysozoa</taxon>
        <taxon>Nematoda</taxon>
        <taxon>Chromadorea</taxon>
        <taxon>Rhabditida</taxon>
        <taxon>Spirurina</taxon>
        <taxon>Spiruromorpha</taxon>
        <taxon>Filarioidea</taxon>
        <taxon>Setariidae</taxon>
        <taxon>Setaria</taxon>
    </lineage>
</organism>
<keyword evidence="2" id="KW-1185">Reference proteome</keyword>
<feature type="region of interest" description="Disordered" evidence="1">
    <location>
        <begin position="129"/>
        <end position="167"/>
    </location>
</feature>
<reference evidence="3" key="1">
    <citation type="submission" date="2022-11" db="UniProtKB">
        <authorList>
            <consortium name="WormBaseParasite"/>
        </authorList>
    </citation>
    <scope>IDENTIFICATION</scope>
</reference>
<dbReference type="AlphaFoldDB" id="A0A915Q0P5"/>